<organism evidence="3 4">
    <name type="scientific">Pristionchus fissidentatus</name>
    <dbReference type="NCBI Taxonomy" id="1538716"/>
    <lineage>
        <taxon>Eukaryota</taxon>
        <taxon>Metazoa</taxon>
        <taxon>Ecdysozoa</taxon>
        <taxon>Nematoda</taxon>
        <taxon>Chromadorea</taxon>
        <taxon>Rhabditida</taxon>
        <taxon>Rhabditina</taxon>
        <taxon>Diplogasteromorpha</taxon>
        <taxon>Diplogasteroidea</taxon>
        <taxon>Neodiplogasteridae</taxon>
        <taxon>Pristionchus</taxon>
    </lineage>
</organism>
<reference evidence="3" key="1">
    <citation type="submission" date="2023-10" db="EMBL/GenBank/DDBJ databases">
        <title>Genome assembly of Pristionchus species.</title>
        <authorList>
            <person name="Yoshida K."/>
            <person name="Sommer R.J."/>
        </authorList>
    </citation>
    <scope>NUCLEOTIDE SEQUENCE</scope>
    <source>
        <strain evidence="3">RS5133</strain>
    </source>
</reference>
<feature type="region of interest" description="Disordered" evidence="1">
    <location>
        <begin position="1"/>
        <end position="20"/>
    </location>
</feature>
<feature type="domain" description="BPTI/Kunitz inhibitor" evidence="2">
    <location>
        <begin position="81"/>
        <end position="130"/>
    </location>
</feature>
<comment type="caution">
    <text evidence="3">The sequence shown here is derived from an EMBL/GenBank/DDBJ whole genome shotgun (WGS) entry which is preliminary data.</text>
</comment>
<dbReference type="InterPro" id="IPR053014">
    <property type="entry name" value="Cuticle_assoc_divergent"/>
</dbReference>
<dbReference type="InterPro" id="IPR002223">
    <property type="entry name" value="Kunitz_BPTI"/>
</dbReference>
<dbReference type="EMBL" id="BTSY01000003">
    <property type="protein sequence ID" value="GMT19436.1"/>
    <property type="molecule type" value="Genomic_DNA"/>
</dbReference>
<feature type="non-terminal residue" evidence="3">
    <location>
        <position position="1"/>
    </location>
</feature>
<protein>
    <recommendedName>
        <fullName evidence="2">BPTI/Kunitz inhibitor domain-containing protein</fullName>
    </recommendedName>
</protein>
<dbReference type="SUPFAM" id="SSF57362">
    <property type="entry name" value="BPTI-like"/>
    <property type="match status" value="1"/>
</dbReference>
<dbReference type="GO" id="GO:0004867">
    <property type="term" value="F:serine-type endopeptidase inhibitor activity"/>
    <property type="evidence" value="ECO:0007669"/>
    <property type="project" value="InterPro"/>
</dbReference>
<feature type="non-terminal residue" evidence="3">
    <location>
        <position position="130"/>
    </location>
</feature>
<evidence type="ECO:0000256" key="1">
    <source>
        <dbReference type="SAM" id="MobiDB-lite"/>
    </source>
</evidence>
<keyword evidence="4" id="KW-1185">Reference proteome</keyword>
<dbReference type="Pfam" id="PF00014">
    <property type="entry name" value="Kunitz_BPTI"/>
    <property type="match status" value="1"/>
</dbReference>
<accession>A0AAV5VJ68</accession>
<evidence type="ECO:0000259" key="2">
    <source>
        <dbReference type="PROSITE" id="PS50279"/>
    </source>
</evidence>
<proteinExistence type="predicted"/>
<dbReference type="SMART" id="SM00131">
    <property type="entry name" value="KU"/>
    <property type="match status" value="1"/>
</dbReference>
<dbReference type="AlphaFoldDB" id="A0AAV5VJ68"/>
<dbReference type="PANTHER" id="PTHR46339">
    <property type="entry name" value="PROTEIN CBG15282-RELATED"/>
    <property type="match status" value="1"/>
</dbReference>
<dbReference type="Gene3D" id="4.10.410.10">
    <property type="entry name" value="Pancreatic trypsin inhibitor Kunitz domain"/>
    <property type="match status" value="1"/>
</dbReference>
<dbReference type="CDD" id="cd00109">
    <property type="entry name" value="Kunitz-type"/>
    <property type="match status" value="1"/>
</dbReference>
<evidence type="ECO:0000313" key="4">
    <source>
        <dbReference type="Proteomes" id="UP001432322"/>
    </source>
</evidence>
<evidence type="ECO:0000313" key="3">
    <source>
        <dbReference type="EMBL" id="GMT19436.1"/>
    </source>
</evidence>
<name>A0AAV5VJ68_9BILA</name>
<sequence>YSLPSPSHSLPPHPYIQPSVPTNPYIPDRNTVDLSEEQQQCGNGMVPFSTDGQIHSCANAHCPPKYKCFNEMCCPAKLLSCREPLFQGTECRDQRLATSSTRYYFDARSHECRPFEYRGCNPGANHFLTL</sequence>
<dbReference type="Proteomes" id="UP001432322">
    <property type="component" value="Unassembled WGS sequence"/>
</dbReference>
<dbReference type="InterPro" id="IPR036880">
    <property type="entry name" value="Kunitz_BPTI_sf"/>
</dbReference>
<gene>
    <name evidence="3" type="ORF">PFISCL1PPCAC_10733</name>
</gene>
<dbReference type="PROSITE" id="PS50279">
    <property type="entry name" value="BPTI_KUNITZ_2"/>
    <property type="match status" value="1"/>
</dbReference>